<accession>A0A840CIP8</accession>
<evidence type="ECO:0000256" key="13">
    <source>
        <dbReference type="PIRSR" id="PIRSR006250-1"/>
    </source>
</evidence>
<dbReference type="InterPro" id="IPR004393">
    <property type="entry name" value="NadC"/>
</dbReference>
<feature type="binding site" evidence="13">
    <location>
        <begin position="250"/>
        <end position="252"/>
    </location>
    <ligand>
        <name>substrate</name>
    </ligand>
</feature>
<evidence type="ECO:0000256" key="9">
    <source>
        <dbReference type="ARBA" id="ARBA00033102"/>
    </source>
</evidence>
<evidence type="ECO:0000256" key="4">
    <source>
        <dbReference type="ARBA" id="ARBA00011218"/>
    </source>
</evidence>
<keyword evidence="8 12" id="KW-0808">Transferase</keyword>
<evidence type="ECO:0000256" key="12">
    <source>
        <dbReference type="PIRNR" id="PIRNR006250"/>
    </source>
</evidence>
<dbReference type="PIRSF" id="PIRSF006250">
    <property type="entry name" value="NadC_ModD"/>
    <property type="match status" value="1"/>
</dbReference>
<dbReference type="InterPro" id="IPR002638">
    <property type="entry name" value="Quinolinate_PRibosylTrfase_C"/>
</dbReference>
<feature type="domain" description="Quinolinate phosphoribosyl transferase N-terminal" evidence="15">
    <location>
        <begin position="38"/>
        <end position="115"/>
    </location>
</feature>
<comment type="pathway">
    <text evidence="2">Cofactor biosynthesis; NAD(+) biosynthesis; nicotinate D-ribonucleotide from quinolinate: step 1/1.</text>
</comment>
<feature type="binding site" evidence="13">
    <location>
        <position position="172"/>
    </location>
    <ligand>
        <name>substrate</name>
    </ligand>
</feature>
<dbReference type="RefSeq" id="WP_183306826.1">
    <property type="nucleotide sequence ID" value="NZ_JACIEP010000005.1"/>
</dbReference>
<evidence type="ECO:0000313" key="16">
    <source>
        <dbReference type="EMBL" id="MBB4035917.1"/>
    </source>
</evidence>
<dbReference type="FunFam" id="3.20.20.70:FF:000030">
    <property type="entry name" value="Nicotinate-nucleotide pyrophosphorylase, carboxylating"/>
    <property type="match status" value="1"/>
</dbReference>
<dbReference type="FunFam" id="3.90.1170.20:FF:000001">
    <property type="entry name" value="Nicotinate-nucleotide diphosphorylase (Carboxylating)"/>
    <property type="match status" value="1"/>
</dbReference>
<comment type="caution">
    <text evidence="16">The sequence shown here is derived from an EMBL/GenBank/DDBJ whole genome shotgun (WGS) entry which is preliminary data.</text>
</comment>
<evidence type="ECO:0000256" key="5">
    <source>
        <dbReference type="ARBA" id="ARBA00011944"/>
    </source>
</evidence>
<evidence type="ECO:0000256" key="3">
    <source>
        <dbReference type="ARBA" id="ARBA00009400"/>
    </source>
</evidence>
<feature type="binding site" evidence="13">
    <location>
        <position position="205"/>
    </location>
    <ligand>
        <name>substrate</name>
    </ligand>
</feature>
<dbReference type="InterPro" id="IPR037128">
    <property type="entry name" value="Quinolinate_PRibosylTase_N_sf"/>
</dbReference>
<protein>
    <recommendedName>
        <fullName evidence="11">Probable nicotinate-nucleotide pyrophosphorylase [carboxylating]</fullName>
        <ecNumber evidence="5">2.4.2.19</ecNumber>
    </recommendedName>
    <alternativeName>
        <fullName evidence="9">Quinolinate phosphoribosyltransferase [decarboxylating]</fullName>
    </alternativeName>
</protein>
<dbReference type="GO" id="GO:0004514">
    <property type="term" value="F:nicotinate-nucleotide diphosphorylase (carboxylating) activity"/>
    <property type="evidence" value="ECO:0007669"/>
    <property type="project" value="UniProtKB-EC"/>
</dbReference>
<keyword evidence="17" id="KW-1185">Reference proteome</keyword>
<comment type="similarity">
    <text evidence="3 12">Belongs to the NadC/ModD family.</text>
</comment>
<dbReference type="CDD" id="cd01572">
    <property type="entry name" value="QPRTase"/>
    <property type="match status" value="1"/>
</dbReference>
<comment type="catalytic activity">
    <reaction evidence="10">
        <text>nicotinate beta-D-ribonucleotide + CO2 + diphosphate = quinolinate + 5-phospho-alpha-D-ribose 1-diphosphate + 2 H(+)</text>
        <dbReference type="Rhea" id="RHEA:12733"/>
        <dbReference type="ChEBI" id="CHEBI:15378"/>
        <dbReference type="ChEBI" id="CHEBI:16526"/>
        <dbReference type="ChEBI" id="CHEBI:29959"/>
        <dbReference type="ChEBI" id="CHEBI:33019"/>
        <dbReference type="ChEBI" id="CHEBI:57502"/>
        <dbReference type="ChEBI" id="CHEBI:58017"/>
        <dbReference type="EC" id="2.4.2.19"/>
    </reaction>
</comment>
<evidence type="ECO:0000256" key="2">
    <source>
        <dbReference type="ARBA" id="ARBA00004893"/>
    </source>
</evidence>
<organism evidence="16 17">
    <name type="scientific">Dysgonomonas hofstadii</name>
    <dbReference type="NCBI Taxonomy" id="637886"/>
    <lineage>
        <taxon>Bacteria</taxon>
        <taxon>Pseudomonadati</taxon>
        <taxon>Bacteroidota</taxon>
        <taxon>Bacteroidia</taxon>
        <taxon>Bacteroidales</taxon>
        <taxon>Dysgonomonadaceae</taxon>
        <taxon>Dysgonomonas</taxon>
    </lineage>
</organism>
<feature type="domain" description="Quinolinate phosphoribosyl transferase C-terminal" evidence="14">
    <location>
        <begin position="117"/>
        <end position="286"/>
    </location>
</feature>
<dbReference type="InterPro" id="IPR036068">
    <property type="entry name" value="Nicotinate_pribotase-like_C"/>
</dbReference>
<evidence type="ECO:0000256" key="10">
    <source>
        <dbReference type="ARBA" id="ARBA00047445"/>
    </source>
</evidence>
<evidence type="ECO:0000256" key="11">
    <source>
        <dbReference type="ARBA" id="ARBA00069173"/>
    </source>
</evidence>
<evidence type="ECO:0000313" key="17">
    <source>
        <dbReference type="Proteomes" id="UP000555103"/>
    </source>
</evidence>
<sequence>MKRNRPSYVTDERLYHFIDEAIKEDIGDGDHSTLASVPVGLQQRARLLIKHDCILAGVDLALEIFHYYDKELEVEVLKNDGDKVKEGDIAFIVYGSARSILTMERLVLNCMQRMSGIATYTHEMVELLSDTKTRILDTRKTSPIFRMCEKWAVYIGGGKNHRYGLFDMIMLKDNHNDYAGGITNAVEATVKYLKEKGKDLKIEVETRNLKEVKEALATKAIDVIMLDNMSLSEMAAAVELINGTTETEASGGITKDTVRDVAMTGVDYISSGAIIYDAPNIDLSLKAF</sequence>
<dbReference type="EC" id="2.4.2.19" evidence="5"/>
<evidence type="ECO:0000256" key="7">
    <source>
        <dbReference type="ARBA" id="ARBA00022676"/>
    </source>
</evidence>
<dbReference type="NCBIfam" id="TIGR00078">
    <property type="entry name" value="nadC"/>
    <property type="match status" value="1"/>
</dbReference>
<keyword evidence="7 12" id="KW-0328">Glycosyltransferase</keyword>
<dbReference type="SUPFAM" id="SSF51690">
    <property type="entry name" value="Nicotinate/Quinolinate PRTase C-terminal domain-like"/>
    <property type="match status" value="1"/>
</dbReference>
<dbReference type="PANTHER" id="PTHR32179:SF3">
    <property type="entry name" value="NICOTINATE-NUCLEOTIDE PYROPHOSPHORYLASE [CARBOXYLATING]"/>
    <property type="match status" value="1"/>
</dbReference>
<dbReference type="InterPro" id="IPR022412">
    <property type="entry name" value="Quinolinate_PRibosylTrfase_N"/>
</dbReference>
<comment type="function">
    <text evidence="1">Involved in the catabolism of quinolinic acid (QA).</text>
</comment>
<dbReference type="GO" id="GO:0034213">
    <property type="term" value="P:quinolinate catabolic process"/>
    <property type="evidence" value="ECO:0007669"/>
    <property type="project" value="TreeGrafter"/>
</dbReference>
<evidence type="ECO:0000256" key="8">
    <source>
        <dbReference type="ARBA" id="ARBA00022679"/>
    </source>
</evidence>
<evidence type="ECO:0000256" key="6">
    <source>
        <dbReference type="ARBA" id="ARBA00022642"/>
    </source>
</evidence>
<dbReference type="Gene3D" id="3.20.20.70">
    <property type="entry name" value="Aldolase class I"/>
    <property type="match status" value="1"/>
</dbReference>
<dbReference type="AlphaFoldDB" id="A0A840CIP8"/>
<dbReference type="SUPFAM" id="SSF54675">
    <property type="entry name" value="Nicotinate/Quinolinate PRTase N-terminal domain-like"/>
    <property type="match status" value="1"/>
</dbReference>
<comment type="subunit">
    <text evidence="4">Hexamer formed by 3 homodimers.</text>
</comment>
<gene>
    <name evidence="16" type="ORF">GGR21_001812</name>
</gene>
<proteinExistence type="inferred from homology"/>
<evidence type="ECO:0000256" key="1">
    <source>
        <dbReference type="ARBA" id="ARBA00003237"/>
    </source>
</evidence>
<evidence type="ECO:0000259" key="14">
    <source>
        <dbReference type="Pfam" id="PF01729"/>
    </source>
</evidence>
<keyword evidence="6" id="KW-0662">Pyridine nucleotide biosynthesis</keyword>
<dbReference type="PANTHER" id="PTHR32179">
    <property type="entry name" value="NICOTINATE-NUCLEOTIDE PYROPHOSPHORYLASE [CARBOXYLATING]"/>
    <property type="match status" value="1"/>
</dbReference>
<reference evidence="16 17" key="1">
    <citation type="submission" date="2020-08" db="EMBL/GenBank/DDBJ databases">
        <title>Genomic Encyclopedia of Type Strains, Phase IV (KMG-IV): sequencing the most valuable type-strain genomes for metagenomic binning, comparative biology and taxonomic classification.</title>
        <authorList>
            <person name="Goeker M."/>
        </authorList>
    </citation>
    <scope>NUCLEOTIDE SEQUENCE [LARGE SCALE GENOMIC DNA]</scope>
    <source>
        <strain evidence="16 17">DSM 104969</strain>
    </source>
</reference>
<dbReference type="Gene3D" id="3.90.1170.20">
    <property type="entry name" value="Quinolinate phosphoribosyl transferase, N-terminal domain"/>
    <property type="match status" value="1"/>
</dbReference>
<dbReference type="InterPro" id="IPR027277">
    <property type="entry name" value="NadC/ModD"/>
</dbReference>
<dbReference type="UniPathway" id="UPA00253">
    <property type="reaction ID" value="UER00331"/>
</dbReference>
<dbReference type="Pfam" id="PF01729">
    <property type="entry name" value="QRPTase_C"/>
    <property type="match status" value="1"/>
</dbReference>
<feature type="binding site" evidence="13">
    <location>
        <begin position="138"/>
        <end position="140"/>
    </location>
    <ligand>
        <name>substrate</name>
    </ligand>
</feature>
<dbReference type="InterPro" id="IPR013785">
    <property type="entry name" value="Aldolase_TIM"/>
</dbReference>
<name>A0A840CIP8_9BACT</name>
<feature type="binding site" evidence="13">
    <location>
        <position position="105"/>
    </location>
    <ligand>
        <name>substrate</name>
    </ligand>
</feature>
<feature type="binding site" evidence="13">
    <location>
        <position position="162"/>
    </location>
    <ligand>
        <name>substrate</name>
    </ligand>
</feature>
<dbReference type="GO" id="GO:0009435">
    <property type="term" value="P:NAD+ biosynthetic process"/>
    <property type="evidence" value="ECO:0007669"/>
    <property type="project" value="UniProtKB-UniPathway"/>
</dbReference>
<dbReference type="Proteomes" id="UP000555103">
    <property type="component" value="Unassembled WGS sequence"/>
</dbReference>
<feature type="binding site" evidence="13">
    <location>
        <position position="227"/>
    </location>
    <ligand>
        <name>substrate</name>
    </ligand>
</feature>
<feature type="binding site" evidence="13">
    <location>
        <begin position="271"/>
        <end position="273"/>
    </location>
    <ligand>
        <name>substrate</name>
    </ligand>
</feature>
<evidence type="ECO:0000259" key="15">
    <source>
        <dbReference type="Pfam" id="PF02749"/>
    </source>
</evidence>
<dbReference type="GO" id="GO:0005737">
    <property type="term" value="C:cytoplasm"/>
    <property type="evidence" value="ECO:0007669"/>
    <property type="project" value="TreeGrafter"/>
</dbReference>
<dbReference type="Pfam" id="PF02749">
    <property type="entry name" value="QRPTase_N"/>
    <property type="match status" value="1"/>
</dbReference>
<dbReference type="EMBL" id="JACIEP010000005">
    <property type="protein sequence ID" value="MBB4035917.1"/>
    <property type="molecule type" value="Genomic_DNA"/>
</dbReference>